<dbReference type="SMART" id="SM00327">
    <property type="entry name" value="VWA"/>
    <property type="match status" value="1"/>
</dbReference>
<dbReference type="GO" id="GO:0015888">
    <property type="term" value="P:thiamine transport"/>
    <property type="evidence" value="ECO:0007669"/>
    <property type="project" value="TreeGrafter"/>
</dbReference>
<dbReference type="KEGG" id="spri:SPRI_1313"/>
<dbReference type="STRING" id="38300.SPRI_1313"/>
<dbReference type="InterPro" id="IPR036465">
    <property type="entry name" value="vWFA_dom_sf"/>
</dbReference>
<sequence length="532" mass="58115">MGPRRRLTALIALCMAGLWLAAATACAPGRPEPVTLRMLASSELADMAPLLDDLRRDTGITLETDHRGTVDASNELAAHEGRPRYDVAWLSSDRYYLLKAKANGGHGEKPLATNIMRSPVVLGVKRATADRLRKAAAGGRISWADAADAAADGSLRFGMADPRHTNSGLAALVGVATAAAGTGTALRPQDVSCERLHGFFAGHLLTGDASGKLADGYAARQDELNGLITYESELLALNSSGKLREPLEIVYPRDGMVLSDYPLLLLDPSKRAAYDRLVDWLRSGPVQKKIMERTLRRPIDPGVPRIDRLSEPVGNALYFPDDQKVVDRLLADYGDPERDRAAQVIFVLDFSSSMRGERITALRETIDGLAGGDDSPSGKFVRFYRGETLTVMRFGGRVLEERNITYDGPRDLDRLRGVVASDDFAGSTAIWSSLDHAYRAVARDLVDRPERRVSIVLMTDGENNAGMDVDAFVRAHARLPEDARRVRTYTIRYGEADTRELDRGARATGGRMVDATDRSLLSAFKEIRGCVH</sequence>
<organism evidence="2">
    <name type="scientific">Streptomyces pristinaespiralis</name>
    <dbReference type="NCBI Taxonomy" id="38300"/>
    <lineage>
        <taxon>Bacteria</taxon>
        <taxon>Bacillati</taxon>
        <taxon>Actinomycetota</taxon>
        <taxon>Actinomycetes</taxon>
        <taxon>Kitasatosporales</taxon>
        <taxon>Streptomycetaceae</taxon>
        <taxon>Streptomyces</taxon>
    </lineage>
</organism>
<evidence type="ECO:0000313" key="2">
    <source>
        <dbReference type="EMBL" id="ALC19619.1"/>
    </source>
</evidence>
<reference evidence="2 3" key="1">
    <citation type="submission" date="2015-08" db="EMBL/GenBank/DDBJ databases">
        <title>Genome sequence of the pristinamycin over-producing bacterium Streptomyces pristinaespiralis HCCB10218.</title>
        <authorList>
            <person name="Tian J."/>
            <person name="Yang J."/>
            <person name="Li L."/>
            <person name="Ruan L."/>
            <person name="Wei W."/>
            <person name="Zheng G."/>
            <person name="Wei Z."/>
            <person name="Yang S."/>
            <person name="Ge M."/>
            <person name="Jiang W."/>
            <person name="Lu Y."/>
        </authorList>
    </citation>
    <scope>NUCLEOTIDE SEQUENCE [LARGE SCALE GENOMIC DNA]</scope>
    <source>
        <strain evidence="2 3">HCCB 10218</strain>
    </source>
</reference>
<dbReference type="PROSITE" id="PS50234">
    <property type="entry name" value="VWFA"/>
    <property type="match status" value="1"/>
</dbReference>
<dbReference type="GO" id="GO:0030288">
    <property type="term" value="C:outer membrane-bounded periplasmic space"/>
    <property type="evidence" value="ECO:0007669"/>
    <property type="project" value="TreeGrafter"/>
</dbReference>
<dbReference type="GeneID" id="97237618"/>
<dbReference type="Gene3D" id="3.40.190.10">
    <property type="entry name" value="Periplasmic binding protein-like II"/>
    <property type="match status" value="2"/>
</dbReference>
<dbReference type="PROSITE" id="PS51231">
    <property type="entry name" value="DAD"/>
    <property type="match status" value="1"/>
</dbReference>
<dbReference type="EMBL" id="CP011340">
    <property type="protein sequence ID" value="ALC19619.1"/>
    <property type="molecule type" value="Genomic_DNA"/>
</dbReference>
<dbReference type="GO" id="GO:0030975">
    <property type="term" value="F:thiamine binding"/>
    <property type="evidence" value="ECO:0007669"/>
    <property type="project" value="TreeGrafter"/>
</dbReference>
<dbReference type="PATRIC" id="fig|38300.4.peg.1399"/>
<dbReference type="InterPro" id="IPR014767">
    <property type="entry name" value="DAD_dom"/>
</dbReference>
<dbReference type="PANTHER" id="PTHR30006">
    <property type="entry name" value="THIAMINE-BINDING PERIPLASMIC PROTEIN-RELATED"/>
    <property type="match status" value="1"/>
</dbReference>
<evidence type="ECO:0000313" key="3">
    <source>
        <dbReference type="Proteomes" id="UP000060513"/>
    </source>
</evidence>
<dbReference type="PANTHER" id="PTHR30006:SF2">
    <property type="entry name" value="ABC TRANSPORTER SUBSTRATE-BINDING PROTEIN"/>
    <property type="match status" value="1"/>
</dbReference>
<dbReference type="AlphaFoldDB" id="A0A0M3QHE5"/>
<dbReference type="InterPro" id="IPR002035">
    <property type="entry name" value="VWF_A"/>
</dbReference>
<dbReference type="GO" id="GO:0030976">
    <property type="term" value="F:thiamine pyrophosphate binding"/>
    <property type="evidence" value="ECO:0007669"/>
    <property type="project" value="TreeGrafter"/>
</dbReference>
<dbReference type="Proteomes" id="UP000060513">
    <property type="component" value="Chromosome"/>
</dbReference>
<dbReference type="Gene3D" id="3.40.50.410">
    <property type="entry name" value="von Willebrand factor, type A domain"/>
    <property type="match status" value="1"/>
</dbReference>
<evidence type="ECO:0000256" key="1">
    <source>
        <dbReference type="ARBA" id="ARBA00022729"/>
    </source>
</evidence>
<dbReference type="SUPFAM" id="SSF53850">
    <property type="entry name" value="Periplasmic binding protein-like II"/>
    <property type="match status" value="1"/>
</dbReference>
<protein>
    <submittedName>
        <fullName evidence="2">VWA domain-containing protein</fullName>
    </submittedName>
</protein>
<dbReference type="SUPFAM" id="SSF53300">
    <property type="entry name" value="vWA-like"/>
    <property type="match status" value="1"/>
</dbReference>
<dbReference type="PROSITE" id="PS51257">
    <property type="entry name" value="PROKAR_LIPOPROTEIN"/>
    <property type="match status" value="1"/>
</dbReference>
<dbReference type="Pfam" id="PF00092">
    <property type="entry name" value="VWA"/>
    <property type="match status" value="1"/>
</dbReference>
<name>A0A0M3QHE5_STRPR</name>
<dbReference type="Pfam" id="PF13531">
    <property type="entry name" value="SBP_bac_11"/>
    <property type="match status" value="1"/>
</dbReference>
<accession>A0A0M3QHE5</accession>
<dbReference type="CDD" id="cd00198">
    <property type="entry name" value="vWFA"/>
    <property type="match status" value="1"/>
</dbReference>
<dbReference type="RefSeq" id="WP_037773290.1">
    <property type="nucleotide sequence ID" value="NZ_CP011340.1"/>
</dbReference>
<keyword evidence="1" id="KW-0732">Signal</keyword>
<proteinExistence type="predicted"/>
<dbReference type="OrthoDB" id="3170630at2"/>
<gene>
    <name evidence="2" type="ORF">SPRI_1313</name>
</gene>